<evidence type="ECO:0000313" key="3">
    <source>
        <dbReference type="Proteomes" id="UP000001203"/>
    </source>
</evidence>
<sequence>MLTMCFRELLESILDLIKSIFTKDKKYQSLKDIPETKNKEAIELFRKIIKEQGIAEFQIKHGRKIISSYSHFSVNWHEEKGLDIKTKNISVEGLAQSVKKNLEETQRSIDKNITETKNKIDRLDELIAILEEYNNK</sequence>
<feature type="coiled-coil region" evidence="1">
    <location>
        <begin position="99"/>
        <end position="133"/>
    </location>
</feature>
<evidence type="ECO:0000256" key="1">
    <source>
        <dbReference type="SAM" id="Coils"/>
    </source>
</evidence>
<evidence type="ECO:0000313" key="2">
    <source>
        <dbReference type="EMBL" id="ACB52915.1"/>
    </source>
</evidence>
<dbReference type="EMBL" id="CP000806">
    <property type="protein sequence ID" value="ACB52915.1"/>
    <property type="molecule type" value="Genomic_DNA"/>
</dbReference>
<dbReference type="Proteomes" id="UP000001203">
    <property type="component" value="Chromosome circular"/>
</dbReference>
<reference evidence="2 3" key="1">
    <citation type="journal article" date="2008" name="Proc. Natl. Acad. Sci. U.S.A.">
        <title>The genome of Cyanothece 51142, a unicellular diazotrophic cyanobacterium important in the marine nitrogen cycle.</title>
        <authorList>
            <person name="Welsh E.A."/>
            <person name="Liberton M."/>
            <person name="Stoeckel J."/>
            <person name="Loh T."/>
            <person name="Elvitigala T."/>
            <person name="Wang C."/>
            <person name="Wollam A."/>
            <person name="Fulton R.S."/>
            <person name="Clifton S.W."/>
            <person name="Jacobs J.M."/>
            <person name="Aurora R."/>
            <person name="Ghosh B.K."/>
            <person name="Sherman L.A."/>
            <person name="Smith R.D."/>
            <person name="Wilson R.K."/>
            <person name="Pakrasi H.B."/>
        </authorList>
    </citation>
    <scope>NUCLEOTIDE SEQUENCE [LARGE SCALE GENOMIC DNA]</scope>
    <source>
        <strain evidence="3">ATCC 51142 / BH68</strain>
    </source>
</reference>
<organism evidence="2 3">
    <name type="scientific">Crocosphaera subtropica (strain ATCC 51142 / BH68)</name>
    <name type="common">Cyanothece sp. (strain ATCC 51142)</name>
    <dbReference type="NCBI Taxonomy" id="43989"/>
    <lineage>
        <taxon>Bacteria</taxon>
        <taxon>Bacillati</taxon>
        <taxon>Cyanobacteriota</taxon>
        <taxon>Cyanophyceae</taxon>
        <taxon>Oscillatoriophycideae</taxon>
        <taxon>Chroococcales</taxon>
        <taxon>Aphanothecaceae</taxon>
        <taxon>Crocosphaera</taxon>
        <taxon>Crocosphaera subtropica</taxon>
    </lineage>
</organism>
<dbReference type="HOGENOM" id="CLU_1871991_0_0_3"/>
<accession>B1X016</accession>
<gene>
    <name evidence="2" type="ordered locus">cce_3567</name>
</gene>
<protein>
    <submittedName>
        <fullName evidence="2">Uncharacterized protein</fullName>
    </submittedName>
</protein>
<keyword evidence="1" id="KW-0175">Coiled coil</keyword>
<proteinExistence type="predicted"/>
<dbReference type="KEGG" id="cyt:cce_3567"/>
<name>B1X016_CROS5</name>
<keyword evidence="3" id="KW-1185">Reference proteome</keyword>
<dbReference type="AlphaFoldDB" id="B1X016"/>